<keyword evidence="1" id="KW-0472">Membrane</keyword>
<sequence>MKKKQEIIIIFKLFNMGNFLGRTVIIAIIPQGKWYIRFLVAILVTNSFMFFFVCFIYMFIYLAVFPSR</sequence>
<evidence type="ECO:0000256" key="1">
    <source>
        <dbReference type="SAM" id="Phobius"/>
    </source>
</evidence>
<reference evidence="2 3" key="1">
    <citation type="submission" date="2024-04" db="EMBL/GenBank/DDBJ databases">
        <title>Symmetric and asymmetric DNA N6-adenine methylation regulates different biological responses in Mucorales.</title>
        <authorList>
            <consortium name="Lawrence Berkeley National Laboratory"/>
            <person name="Lax C."/>
            <person name="Mondo S.J."/>
            <person name="Osorio-Concepcion M."/>
            <person name="Muszewska A."/>
            <person name="Corrochano-Luque M."/>
            <person name="Gutierrez G."/>
            <person name="Riley R."/>
            <person name="Lipzen A."/>
            <person name="Guo J."/>
            <person name="Hundley H."/>
            <person name="Amirebrahimi M."/>
            <person name="Ng V."/>
            <person name="Lorenzo-Gutierrez D."/>
            <person name="Binder U."/>
            <person name="Yang J."/>
            <person name="Song Y."/>
            <person name="Canovas D."/>
            <person name="Navarro E."/>
            <person name="Freitag M."/>
            <person name="Gabaldon T."/>
            <person name="Grigoriev I.V."/>
            <person name="Corrochano L.M."/>
            <person name="Nicolas F.E."/>
            <person name="Garre V."/>
        </authorList>
    </citation>
    <scope>NUCLEOTIDE SEQUENCE [LARGE SCALE GENOMIC DNA]</scope>
    <source>
        <strain evidence="2 3">L51</strain>
    </source>
</reference>
<evidence type="ECO:0000313" key="2">
    <source>
        <dbReference type="EMBL" id="KAL0088667.1"/>
    </source>
</evidence>
<dbReference type="EMBL" id="JBCLYO010000005">
    <property type="protein sequence ID" value="KAL0088667.1"/>
    <property type="molecule type" value="Genomic_DNA"/>
</dbReference>
<keyword evidence="1" id="KW-1133">Transmembrane helix</keyword>
<name>A0ABR3B5F3_PHYBL</name>
<evidence type="ECO:0000313" key="3">
    <source>
        <dbReference type="Proteomes" id="UP001448207"/>
    </source>
</evidence>
<comment type="caution">
    <text evidence="2">The sequence shown here is derived from an EMBL/GenBank/DDBJ whole genome shotgun (WGS) entry which is preliminary data.</text>
</comment>
<organism evidence="2 3">
    <name type="scientific">Phycomyces blakesleeanus</name>
    <dbReference type="NCBI Taxonomy" id="4837"/>
    <lineage>
        <taxon>Eukaryota</taxon>
        <taxon>Fungi</taxon>
        <taxon>Fungi incertae sedis</taxon>
        <taxon>Mucoromycota</taxon>
        <taxon>Mucoromycotina</taxon>
        <taxon>Mucoromycetes</taxon>
        <taxon>Mucorales</taxon>
        <taxon>Phycomycetaceae</taxon>
        <taxon>Phycomyces</taxon>
    </lineage>
</organism>
<feature type="transmembrane region" description="Helical" evidence="1">
    <location>
        <begin position="35"/>
        <end position="64"/>
    </location>
</feature>
<accession>A0ABR3B5F3</accession>
<proteinExistence type="predicted"/>
<dbReference type="Proteomes" id="UP001448207">
    <property type="component" value="Unassembled WGS sequence"/>
</dbReference>
<keyword evidence="3" id="KW-1185">Reference proteome</keyword>
<gene>
    <name evidence="2" type="ORF">J3Q64DRAFT_1730702</name>
</gene>
<protein>
    <submittedName>
        <fullName evidence="2">Uncharacterized protein</fullName>
    </submittedName>
</protein>
<keyword evidence="1" id="KW-0812">Transmembrane</keyword>
<feature type="transmembrane region" description="Helical" evidence="1">
    <location>
        <begin position="7"/>
        <end position="29"/>
    </location>
</feature>